<accession>A0AAV4TY40</accession>
<proteinExistence type="predicted"/>
<evidence type="ECO:0000313" key="1">
    <source>
        <dbReference type="EMBL" id="GIY49997.1"/>
    </source>
</evidence>
<dbReference type="AlphaFoldDB" id="A0AAV4TY40"/>
<organism evidence="1 2">
    <name type="scientific">Caerostris extrusa</name>
    <name type="common">Bark spider</name>
    <name type="synonym">Caerostris bankana</name>
    <dbReference type="NCBI Taxonomy" id="172846"/>
    <lineage>
        <taxon>Eukaryota</taxon>
        <taxon>Metazoa</taxon>
        <taxon>Ecdysozoa</taxon>
        <taxon>Arthropoda</taxon>
        <taxon>Chelicerata</taxon>
        <taxon>Arachnida</taxon>
        <taxon>Araneae</taxon>
        <taxon>Araneomorphae</taxon>
        <taxon>Entelegynae</taxon>
        <taxon>Araneoidea</taxon>
        <taxon>Araneidae</taxon>
        <taxon>Caerostris</taxon>
    </lineage>
</organism>
<sequence length="92" mass="10843">MPENKFLKVNYKNNYQMLNTTEYSSHKPFIPIRQNKRLSTPFPNKHMSIPEARVSIKNKMPPKLSNRYEKQLIQSHDNGKPVGRFQLTTNLV</sequence>
<keyword evidence="2" id="KW-1185">Reference proteome</keyword>
<gene>
    <name evidence="1" type="ORF">CEXT_694551</name>
</gene>
<dbReference type="Proteomes" id="UP001054945">
    <property type="component" value="Unassembled WGS sequence"/>
</dbReference>
<name>A0AAV4TY40_CAEEX</name>
<dbReference type="EMBL" id="BPLR01011921">
    <property type="protein sequence ID" value="GIY49997.1"/>
    <property type="molecule type" value="Genomic_DNA"/>
</dbReference>
<evidence type="ECO:0000313" key="2">
    <source>
        <dbReference type="Proteomes" id="UP001054945"/>
    </source>
</evidence>
<protein>
    <submittedName>
        <fullName evidence="1">Uncharacterized protein</fullName>
    </submittedName>
</protein>
<comment type="caution">
    <text evidence="1">The sequence shown here is derived from an EMBL/GenBank/DDBJ whole genome shotgun (WGS) entry which is preliminary data.</text>
</comment>
<reference evidence="1 2" key="1">
    <citation type="submission" date="2021-06" db="EMBL/GenBank/DDBJ databases">
        <title>Caerostris extrusa draft genome.</title>
        <authorList>
            <person name="Kono N."/>
            <person name="Arakawa K."/>
        </authorList>
    </citation>
    <scope>NUCLEOTIDE SEQUENCE [LARGE SCALE GENOMIC DNA]</scope>
</reference>